<protein>
    <submittedName>
        <fullName evidence="1">Uncharacterized protein</fullName>
    </submittedName>
</protein>
<gene>
    <name evidence="1" type="ORF">comes_03950</name>
</gene>
<sequence>MLVKFIAVDNKVQIDNNYDYINKIYRSIDSEGLIKSLEIDPDAAPFGAGAIKELDDEGSVFLLEFEGNEGEKSNNWSIYFVYGTYINSKQLEVSIYSDTYGPSIEKIYLEKLKLVIKKSINRDWEKIIWLSDKDSECLSIHLYSKIYKVENLMREVINEVMTKQYGIIWWDTFVPAKIKKKHSDRLQEYKAKVQAFRDVDERLMSIDIDDLGTLIKFKRYKWNPVFDEKINAYISGIQSYNEGSVIEKLLNQKVLEIDLWEEQFSKYLPKDFNGRYAVFTKDRNHVMHNKLIDRSAFKTINDSVERIEEDLVKAIKKIQDEILSNEEILEIEKQKKIERMMLEELDHDCRENDSGVSIRNNHKIEALFDESIAEFFTEFEEKLRFRNDIEIQYQYEGNGDNGKLFSVKSSITQEYLEFYFDMDICDDEGSESTLAFYCSNSDFKVYLKYQNGAVELDYDSGLYMPVTEDSIGDIANIIDEIIDFINMELPSYLEQVNPKDIGQDLICCECGTESICINEDILPIGTCLNCGYLNEVRECDRCHSWFDFEEEGIVTEDRALCQKCIEKLEDE</sequence>
<accession>A0AA37Q9G7</accession>
<dbReference type="AlphaFoldDB" id="A0AA37Q9G7"/>
<proteinExistence type="predicted"/>
<comment type="caution">
    <text evidence="1">The sequence shown here is derived from an EMBL/GenBank/DDBJ whole genome shotgun (WGS) entry which is preliminary data.</text>
</comment>
<evidence type="ECO:0000313" key="1">
    <source>
        <dbReference type="EMBL" id="GLG85850.1"/>
    </source>
</evidence>
<name>A0AA37Q9G7_9FIRM</name>
<dbReference type="RefSeq" id="WP_055246677.1">
    <property type="nucleotide sequence ID" value="NZ_BSCI01000002.1"/>
</dbReference>
<dbReference type="EMBL" id="BSCI01000002">
    <property type="protein sequence ID" value="GLG85850.1"/>
    <property type="molecule type" value="Genomic_DNA"/>
</dbReference>
<evidence type="ECO:0000313" key="2">
    <source>
        <dbReference type="Proteomes" id="UP001145109"/>
    </source>
</evidence>
<dbReference type="Proteomes" id="UP001145109">
    <property type="component" value="Unassembled WGS sequence"/>
</dbReference>
<reference evidence="1" key="1">
    <citation type="submission" date="2022-09" db="EMBL/GenBank/DDBJ databases">
        <title>Draft genome sequence of Coprococcus comes strain 31264.</title>
        <authorList>
            <person name="Atsushi H."/>
            <person name="Moriya O."/>
            <person name="Mitsuo S."/>
        </authorList>
    </citation>
    <scope>NUCLEOTIDE SEQUENCE</scope>
    <source>
        <strain evidence="1">JCM 31264</strain>
    </source>
</reference>
<organism evidence="1 2">
    <name type="scientific">Coprococcus comes</name>
    <dbReference type="NCBI Taxonomy" id="410072"/>
    <lineage>
        <taxon>Bacteria</taxon>
        <taxon>Bacillati</taxon>
        <taxon>Bacillota</taxon>
        <taxon>Clostridia</taxon>
        <taxon>Lachnospirales</taxon>
        <taxon>Lachnospiraceae</taxon>
        <taxon>Coprococcus</taxon>
    </lineage>
</organism>
<reference evidence="1" key="2">
    <citation type="submission" date="2022-11" db="EMBL/GenBank/DDBJ databases">
        <title>Draft genome sequence of Coprococcus comes strain 31264.</title>
        <authorList>
            <person name="Hisatomi A."/>
            <person name="Ohkuma M."/>
            <person name="Sakamoto M."/>
        </authorList>
    </citation>
    <scope>NUCLEOTIDE SEQUENCE</scope>
    <source>
        <strain evidence="1">JCM 31264</strain>
    </source>
</reference>